<feature type="compositionally biased region" description="Gly residues" evidence="1">
    <location>
        <begin position="205"/>
        <end position="224"/>
    </location>
</feature>
<accession>A0A6J4NQD7</accession>
<feature type="compositionally biased region" description="Basic and acidic residues" evidence="1">
    <location>
        <begin position="83"/>
        <end position="94"/>
    </location>
</feature>
<feature type="non-terminal residue" evidence="2">
    <location>
        <position position="1"/>
    </location>
</feature>
<feature type="region of interest" description="Disordered" evidence="1">
    <location>
        <begin position="1"/>
        <end position="123"/>
    </location>
</feature>
<evidence type="ECO:0000313" key="2">
    <source>
        <dbReference type="EMBL" id="CAA9394101.1"/>
    </source>
</evidence>
<sequence>ERGDRRPRLGGGGCGAPAAGPGFLGRAGGDLRPDCRRGRLRYPIAELSDGRQPRGRAAGGGHSRGARRRADIRGRHRGHRPLARGDADARERYGRLRRGPRGRHPARLPARRPRGDDLRGPERARHLQGWHYGLYRDPRRAERCDRPRPAHLRRAARRGVRSVPAYIGDGLYRAHRLPDAARARRGRCRARTHVPHGIRDAPAGYGRGQRGGAQHGCQRGPGKGDGVRDQRLSRGRGRHHADRPRGLRRARGQHRVSAQLRRLRRARRCQSLRRARLRRRARRRRPASDGPSERSHPAWGLRVLATRSRRQRSHPVGVSDQVPAV</sequence>
<name>A0A6J4NQD7_9ACTN</name>
<feature type="compositionally biased region" description="Basic and acidic residues" evidence="1">
    <location>
        <begin position="113"/>
        <end position="123"/>
    </location>
</feature>
<reference evidence="2" key="1">
    <citation type="submission" date="2020-02" db="EMBL/GenBank/DDBJ databases">
        <authorList>
            <person name="Meier V. D."/>
        </authorList>
    </citation>
    <scope>NUCLEOTIDE SEQUENCE</scope>
    <source>
        <strain evidence="2">AVDCRST_MAG03</strain>
    </source>
</reference>
<feature type="compositionally biased region" description="Basic residues" evidence="1">
    <location>
        <begin position="95"/>
        <end position="112"/>
    </location>
</feature>
<feature type="compositionally biased region" description="Basic residues" evidence="1">
    <location>
        <begin position="261"/>
        <end position="285"/>
    </location>
</feature>
<evidence type="ECO:0000256" key="1">
    <source>
        <dbReference type="SAM" id="MobiDB-lite"/>
    </source>
</evidence>
<feature type="region of interest" description="Disordered" evidence="1">
    <location>
        <begin position="196"/>
        <end position="325"/>
    </location>
</feature>
<protein>
    <submittedName>
        <fullName evidence="2">Ribose ABC transport system, permease protein RbsC</fullName>
    </submittedName>
</protein>
<organism evidence="2">
    <name type="scientific">uncultured Rubrobacteraceae bacterium</name>
    <dbReference type="NCBI Taxonomy" id="349277"/>
    <lineage>
        <taxon>Bacteria</taxon>
        <taxon>Bacillati</taxon>
        <taxon>Actinomycetota</taxon>
        <taxon>Rubrobacteria</taxon>
        <taxon>Rubrobacterales</taxon>
        <taxon>Rubrobacteraceae</taxon>
        <taxon>environmental samples</taxon>
    </lineage>
</organism>
<dbReference type="AlphaFoldDB" id="A0A6J4NQD7"/>
<gene>
    <name evidence="2" type="ORF">AVDCRST_MAG03-806</name>
</gene>
<feature type="compositionally biased region" description="Basic residues" evidence="1">
    <location>
        <begin position="233"/>
        <end position="254"/>
    </location>
</feature>
<dbReference type="EMBL" id="CADCUT010000049">
    <property type="protein sequence ID" value="CAA9394101.1"/>
    <property type="molecule type" value="Genomic_DNA"/>
</dbReference>
<proteinExistence type="predicted"/>
<feature type="non-terminal residue" evidence="2">
    <location>
        <position position="325"/>
    </location>
</feature>